<reference evidence="4 5" key="1">
    <citation type="journal article" date="2018" name="J. Allergy Clin. Immunol.">
        <title>High-quality assembly of Dermatophagoides pteronyssinus genome and transcriptome reveals a wide range of novel allergens.</title>
        <authorList>
            <person name="Liu X.Y."/>
            <person name="Yang K.Y."/>
            <person name="Wang M.Q."/>
            <person name="Kwok J.S."/>
            <person name="Zeng X."/>
            <person name="Yang Z."/>
            <person name="Xiao X.J."/>
            <person name="Lau C.P."/>
            <person name="Li Y."/>
            <person name="Huang Z.M."/>
            <person name="Ba J.G."/>
            <person name="Yim A.K."/>
            <person name="Ouyang C.Y."/>
            <person name="Ngai S.M."/>
            <person name="Chan T.F."/>
            <person name="Leung E.L."/>
            <person name="Liu L."/>
            <person name="Liu Z.G."/>
            <person name="Tsui S.K."/>
        </authorList>
    </citation>
    <scope>NUCLEOTIDE SEQUENCE [LARGE SCALE GENOMIC DNA]</scope>
    <source>
        <strain evidence="4">Derp</strain>
    </source>
</reference>
<dbReference type="Gene3D" id="3.80.10.10">
    <property type="entry name" value="Ribonuclease Inhibitor"/>
    <property type="match status" value="1"/>
</dbReference>
<keyword evidence="5" id="KW-1185">Reference proteome</keyword>
<dbReference type="InterPro" id="IPR011989">
    <property type="entry name" value="ARM-like"/>
</dbReference>
<dbReference type="InterPro" id="IPR051341">
    <property type="entry name" value="Zyg-11_UBL_adapter"/>
</dbReference>
<feature type="compositionally biased region" description="Low complexity" evidence="2">
    <location>
        <begin position="30"/>
        <end position="59"/>
    </location>
</feature>
<feature type="region of interest" description="Disordered" evidence="2">
    <location>
        <begin position="30"/>
        <end position="62"/>
    </location>
</feature>
<dbReference type="EMBL" id="NJHN03000112">
    <property type="protein sequence ID" value="KAH9414276.1"/>
    <property type="molecule type" value="Genomic_DNA"/>
</dbReference>
<evidence type="ECO:0000259" key="3">
    <source>
        <dbReference type="Pfam" id="PF22964"/>
    </source>
</evidence>
<evidence type="ECO:0000313" key="5">
    <source>
        <dbReference type="Proteomes" id="UP000887458"/>
    </source>
</evidence>
<dbReference type="Pfam" id="PF22964">
    <property type="entry name" value="ZER1-like_2nd"/>
    <property type="match status" value="1"/>
</dbReference>
<dbReference type="PANTHER" id="PTHR12904">
    <property type="match status" value="1"/>
</dbReference>
<organism evidence="4 5">
    <name type="scientific">Dermatophagoides pteronyssinus</name>
    <name type="common">European house dust mite</name>
    <dbReference type="NCBI Taxonomy" id="6956"/>
    <lineage>
        <taxon>Eukaryota</taxon>
        <taxon>Metazoa</taxon>
        <taxon>Ecdysozoa</taxon>
        <taxon>Arthropoda</taxon>
        <taxon>Chelicerata</taxon>
        <taxon>Arachnida</taxon>
        <taxon>Acari</taxon>
        <taxon>Acariformes</taxon>
        <taxon>Sarcoptiformes</taxon>
        <taxon>Astigmata</taxon>
        <taxon>Psoroptidia</taxon>
        <taxon>Analgoidea</taxon>
        <taxon>Pyroglyphidae</taxon>
        <taxon>Dermatophagoidinae</taxon>
        <taxon>Dermatophagoides</taxon>
    </lineage>
</organism>
<reference evidence="4 5" key="2">
    <citation type="journal article" date="2022" name="Mol. Biol. Evol.">
        <title>Comparative Genomics Reveals Insights into the Divergent Evolution of Astigmatic Mites and Household Pest Adaptations.</title>
        <authorList>
            <person name="Xiong Q."/>
            <person name="Wan A.T."/>
            <person name="Liu X."/>
            <person name="Fung C.S."/>
            <person name="Xiao X."/>
            <person name="Malainual N."/>
            <person name="Hou J."/>
            <person name="Wang L."/>
            <person name="Wang M."/>
            <person name="Yang K.Y."/>
            <person name="Cui Y."/>
            <person name="Leung E.L."/>
            <person name="Nong W."/>
            <person name="Shin S.K."/>
            <person name="Au S.W."/>
            <person name="Jeong K.Y."/>
            <person name="Chew F.T."/>
            <person name="Hui J.H."/>
            <person name="Leung T.F."/>
            <person name="Tungtrongchitr A."/>
            <person name="Zhong N."/>
            <person name="Liu Z."/>
            <person name="Tsui S.K."/>
        </authorList>
    </citation>
    <scope>NUCLEOTIDE SEQUENCE [LARGE SCALE GENOMIC DNA]</scope>
    <source>
        <strain evidence="4">Derp</strain>
    </source>
</reference>
<feature type="region of interest" description="Disordered" evidence="2">
    <location>
        <begin position="178"/>
        <end position="197"/>
    </location>
</feature>
<name>A0ABQ8IVD1_DERPT</name>
<dbReference type="InterPro" id="IPR032675">
    <property type="entry name" value="LRR_dom_sf"/>
</dbReference>
<feature type="compositionally biased region" description="Acidic residues" evidence="2">
    <location>
        <begin position="187"/>
        <end position="197"/>
    </location>
</feature>
<dbReference type="SUPFAM" id="SSF48371">
    <property type="entry name" value="ARM repeat"/>
    <property type="match status" value="1"/>
</dbReference>
<dbReference type="InterPro" id="IPR055142">
    <property type="entry name" value="ZER1-like_C"/>
</dbReference>
<evidence type="ECO:0000256" key="1">
    <source>
        <dbReference type="ARBA" id="ARBA00022786"/>
    </source>
</evidence>
<dbReference type="Proteomes" id="UP000887458">
    <property type="component" value="Unassembled WGS sequence"/>
</dbReference>
<comment type="caution">
    <text evidence="4">The sequence shown here is derived from an EMBL/GenBank/DDBJ whole genome shotgun (WGS) entry which is preliminary data.</text>
</comment>
<gene>
    <name evidence="4" type="primary">ZYG11B</name>
    <name evidence="4" type="ORF">DERP_008473</name>
</gene>
<dbReference type="InterPro" id="IPR016024">
    <property type="entry name" value="ARM-type_fold"/>
</dbReference>
<keyword evidence="1" id="KW-0833">Ubl conjugation pathway</keyword>
<protein>
    <submittedName>
        <fullName evidence="4">Zyg-11 member B, cell cycle regulator</fullName>
    </submittedName>
</protein>
<proteinExistence type="predicted"/>
<evidence type="ECO:0000313" key="4">
    <source>
        <dbReference type="EMBL" id="KAH9414276.1"/>
    </source>
</evidence>
<dbReference type="Gene3D" id="1.25.10.10">
    <property type="entry name" value="Leucine-rich Repeat Variant"/>
    <property type="match status" value="1"/>
</dbReference>
<dbReference type="PANTHER" id="PTHR12904:SF22">
    <property type="entry name" value="ZYG-11 FAMILY MEMBER B, CELL CYCLE REGULATOR"/>
    <property type="match status" value="1"/>
</dbReference>
<dbReference type="SUPFAM" id="SSF52047">
    <property type="entry name" value="RNI-like"/>
    <property type="match status" value="1"/>
</dbReference>
<sequence length="1086" mass="127097">MTNQIVTPLSLYEISLNQFCESLYKWSQQQNNSTNNNNNNNTGQNRKNDKNSNNNNSANGHSWSRLIANRDRQQQQQRQNSINLIFSSLNPSSTSTSSYRQSSQWLLSSRPSSTDNLPLATAITTTTTTNQNNHTFNHNLDDKINLFKKSCHNLLGTIFGRKSFESLEEDTTIRLKQQQQQLVKDDQNDDEDEDDDDYEEELSFIRNYYRLTENICQDIIRKYQQLYKLNDRTLSFPLFDGDINTITTFQIEDATLITVDGLKALKKHNLNRIKMSRLMNCTITELINNLSPWSIWNLESFSVPHCSLTKFNKICIILSLTRLTNLVHLDVSYTSFNNQCLEIITDHLVHLRSLDLTATKLTLLKPLCKLTELNRLNLHNVSHTCKDEYILGNLHTLEYLDISDERFSIEPERYYSYDHLADFFPKFIQFERLIELDISGRHISPSLVFQLIRQRLIKHKENQKYRPLKFIGLMSTEFTFTQMFNLDTRTSGRLMITGTGKLIHVINSLLRYRNRPIFIQKALICLCQYAFSDNVDQYHYHNHHNNHQQQHSHHSNDQDQPENEEIDIFSLNFFNRMNDDDNDNYEYNDSIDNREILAAESRLQPNEIQPYRSSLIILIIDLMERHMKNAQLILFSSGHLYHFTKNCPNLHPYILRKVINICIETIKHHPSDHQIIKNILLTMSSDRILQDITFDRYTCIRLVMDTLFTFQDLSINRLALAICAILAAKIPIVENALLDSQPLYLKRLLDLVEKSYCENTPNSELILKLSLSALWNFTDEAPKTCETFINNDGIELYMDILILYQGKSNIETKILGLLNNIAEVLHLRLHLIQPKLLHQLRKLIYSDQIDVSYFAIGILAQLASDNHLDWTYVDDFDMDQMLQQMLNQIQSWPNPSFEMVAYRSFEPFISLLDNDRHESISLWALWAIHHVCTKNPNKYCRMLYDEKCITKIINILFERLHQQYRIDCQQQQRQLSHRLINLVTVVDDEFQILCKARTNWNCYDRHQWNIVIEKSSSSNNESNQLSQLMECQTTVSSEERPPSTPTTTIDGCDCLLKYLLDNDPSIRLPSIILKSFHCFSPIPLNL</sequence>
<evidence type="ECO:0000256" key="2">
    <source>
        <dbReference type="SAM" id="MobiDB-lite"/>
    </source>
</evidence>
<feature type="domain" description="Protein zer-1 homolog-like C-terminal" evidence="3">
    <location>
        <begin position="623"/>
        <end position="959"/>
    </location>
</feature>
<accession>A0ABQ8IVD1</accession>